<keyword evidence="2" id="KW-0274">FAD</keyword>
<evidence type="ECO:0000313" key="7">
    <source>
        <dbReference type="Proteomes" id="UP000803844"/>
    </source>
</evidence>
<dbReference type="PRINTS" id="PR00420">
    <property type="entry name" value="RNGMNOXGNASE"/>
</dbReference>
<evidence type="ECO:0000259" key="5">
    <source>
        <dbReference type="Pfam" id="PF01494"/>
    </source>
</evidence>
<protein>
    <submittedName>
        <fullName evidence="6">FAD/NAD(P)-binding domain-containing protein</fullName>
    </submittedName>
</protein>
<evidence type="ECO:0000256" key="2">
    <source>
        <dbReference type="ARBA" id="ARBA00022827"/>
    </source>
</evidence>
<comment type="caution">
    <text evidence="6">The sequence shown here is derived from an EMBL/GenBank/DDBJ whole genome shotgun (WGS) entry which is preliminary data.</text>
</comment>
<dbReference type="PANTHER" id="PTHR46865:SF7">
    <property type="entry name" value="MONOOXYGENASE, PUTATIVE (AFU_ORTHOLOGUE AFUA_8G07040)-RELATED"/>
    <property type="match status" value="1"/>
</dbReference>
<dbReference type="GO" id="GO:0071949">
    <property type="term" value="F:FAD binding"/>
    <property type="evidence" value="ECO:0007669"/>
    <property type="project" value="InterPro"/>
</dbReference>
<dbReference type="SUPFAM" id="SSF51905">
    <property type="entry name" value="FAD/NAD(P)-binding domain"/>
    <property type="match status" value="1"/>
</dbReference>
<keyword evidence="1" id="KW-0285">Flavoprotein</keyword>
<reference evidence="6" key="1">
    <citation type="journal article" date="2020" name="Phytopathology">
        <title>Genome sequence of the chestnut blight fungus Cryphonectria parasitica EP155: A fundamental resource for an archetypical invasive plant pathogen.</title>
        <authorList>
            <person name="Crouch J.A."/>
            <person name="Dawe A."/>
            <person name="Aerts A."/>
            <person name="Barry K."/>
            <person name="Churchill A.C.L."/>
            <person name="Grimwood J."/>
            <person name="Hillman B."/>
            <person name="Milgroom M.G."/>
            <person name="Pangilinan J."/>
            <person name="Smith M."/>
            <person name="Salamov A."/>
            <person name="Schmutz J."/>
            <person name="Yadav J."/>
            <person name="Grigoriev I.V."/>
            <person name="Nuss D."/>
        </authorList>
    </citation>
    <scope>NUCLEOTIDE SEQUENCE</scope>
    <source>
        <strain evidence="6">EP155</strain>
    </source>
</reference>
<dbReference type="Pfam" id="PF01494">
    <property type="entry name" value="FAD_binding_3"/>
    <property type="match status" value="1"/>
</dbReference>
<organism evidence="6 7">
    <name type="scientific">Cryphonectria parasitica (strain ATCC 38755 / EP155)</name>
    <dbReference type="NCBI Taxonomy" id="660469"/>
    <lineage>
        <taxon>Eukaryota</taxon>
        <taxon>Fungi</taxon>
        <taxon>Dikarya</taxon>
        <taxon>Ascomycota</taxon>
        <taxon>Pezizomycotina</taxon>
        <taxon>Sordariomycetes</taxon>
        <taxon>Sordariomycetidae</taxon>
        <taxon>Diaporthales</taxon>
        <taxon>Cryphonectriaceae</taxon>
        <taxon>Cryphonectria-Endothia species complex</taxon>
        <taxon>Cryphonectria</taxon>
    </lineage>
</organism>
<dbReference type="InterPro" id="IPR002938">
    <property type="entry name" value="FAD-bd"/>
</dbReference>
<sequence length="437" mass="47422">MPLRILIIGAGVAGPALATMLLRSPSASYSITIIERAPHLRTGGQQVDLRAQGIPIIKRMGLLPAIQARCQNEKGLAFVDTHGVVKAMAGRNDTGSGPQGFTSEFEIMRGDLVQVLVEESLAAARRLRGEEAGEVLRYEFGKHATHLVHEGDVVRVTLSDGTEAEFDLVVGADGQASRTRRMLFGEEASRAAFRSIGVYSALFNIPRDPAEEDVFVAKMYLAPGKRWVATRTGALRSTQASLSTMAPTEKLVSAMTEKGGDVDAQAAAWEEHFRGAGWQTERVLDGLKARGDFYAYHSGQIKLDRWHKGRVVLVGDAGYCPSPNTGMGTTAALVGCYVLAGELAKHDNNVDAALQGYEDVLRPFIKEAQTIGFGMPGLFYWESAWAIWLVHLLLGTLVALRIDKLLYRIMPEDNGGWEVPDYPKLNLGCCKGEAPLG</sequence>
<name>A0A9P4XVR9_CRYP1</name>
<evidence type="ECO:0000256" key="4">
    <source>
        <dbReference type="SAM" id="Phobius"/>
    </source>
</evidence>
<evidence type="ECO:0000256" key="3">
    <source>
        <dbReference type="ARBA" id="ARBA00023002"/>
    </source>
</evidence>
<dbReference type="OrthoDB" id="655030at2759"/>
<dbReference type="Gene3D" id="3.50.50.60">
    <property type="entry name" value="FAD/NAD(P)-binding domain"/>
    <property type="match status" value="1"/>
</dbReference>
<proteinExistence type="predicted"/>
<keyword evidence="3" id="KW-0560">Oxidoreductase</keyword>
<dbReference type="PANTHER" id="PTHR46865">
    <property type="entry name" value="OXIDOREDUCTASE-RELATED"/>
    <property type="match status" value="1"/>
</dbReference>
<feature type="domain" description="FAD-binding" evidence="5">
    <location>
        <begin position="5"/>
        <end position="366"/>
    </location>
</feature>
<evidence type="ECO:0000256" key="1">
    <source>
        <dbReference type="ARBA" id="ARBA00022630"/>
    </source>
</evidence>
<dbReference type="RefSeq" id="XP_040772792.1">
    <property type="nucleotide sequence ID" value="XM_040919199.1"/>
</dbReference>
<gene>
    <name evidence="6" type="ORF">M406DRAFT_295520</name>
</gene>
<accession>A0A9P4XVR9</accession>
<dbReference type="Proteomes" id="UP000803844">
    <property type="component" value="Unassembled WGS sequence"/>
</dbReference>
<dbReference type="InterPro" id="IPR051704">
    <property type="entry name" value="FAD_aromatic-hydroxylase"/>
</dbReference>
<dbReference type="AlphaFoldDB" id="A0A9P4XVR9"/>
<dbReference type="GeneID" id="63836328"/>
<dbReference type="InterPro" id="IPR036188">
    <property type="entry name" value="FAD/NAD-bd_sf"/>
</dbReference>
<keyword evidence="4" id="KW-1133">Transmembrane helix</keyword>
<feature type="transmembrane region" description="Helical" evidence="4">
    <location>
        <begin position="378"/>
        <end position="400"/>
    </location>
</feature>
<keyword evidence="4" id="KW-0812">Transmembrane</keyword>
<dbReference type="EMBL" id="MU032351">
    <property type="protein sequence ID" value="KAF3761813.1"/>
    <property type="molecule type" value="Genomic_DNA"/>
</dbReference>
<evidence type="ECO:0000313" key="6">
    <source>
        <dbReference type="EMBL" id="KAF3761813.1"/>
    </source>
</evidence>
<dbReference type="GO" id="GO:0016491">
    <property type="term" value="F:oxidoreductase activity"/>
    <property type="evidence" value="ECO:0007669"/>
    <property type="project" value="UniProtKB-KW"/>
</dbReference>
<keyword evidence="4" id="KW-0472">Membrane</keyword>
<keyword evidence="7" id="KW-1185">Reference proteome</keyword>